<feature type="compositionally biased region" description="Polar residues" evidence="12">
    <location>
        <begin position="1251"/>
        <end position="1262"/>
    </location>
</feature>
<feature type="binding site" evidence="11">
    <location>
        <position position="751"/>
    </location>
    <ligand>
        <name>ATP</name>
        <dbReference type="ChEBI" id="CHEBI:30616"/>
    </ligand>
</feature>
<dbReference type="SMART" id="SM00220">
    <property type="entry name" value="S_TKc"/>
    <property type="match status" value="2"/>
</dbReference>
<dbReference type="VEuPathDB" id="AmoebaDB:ACA1_036240"/>
<dbReference type="GO" id="GO:0035556">
    <property type="term" value="P:intracellular signal transduction"/>
    <property type="evidence" value="ECO:0007669"/>
    <property type="project" value="InterPro"/>
</dbReference>
<evidence type="ECO:0000256" key="7">
    <source>
        <dbReference type="ARBA" id="ARBA00022777"/>
    </source>
</evidence>
<dbReference type="SMART" id="SM00044">
    <property type="entry name" value="CYCc"/>
    <property type="match status" value="1"/>
</dbReference>
<feature type="signal peptide" evidence="14">
    <location>
        <begin position="1"/>
        <end position="23"/>
    </location>
</feature>
<organism evidence="17 18">
    <name type="scientific">Acanthamoeba castellanii (strain ATCC 30010 / Neff)</name>
    <dbReference type="NCBI Taxonomy" id="1257118"/>
    <lineage>
        <taxon>Eukaryota</taxon>
        <taxon>Amoebozoa</taxon>
        <taxon>Discosea</taxon>
        <taxon>Longamoebia</taxon>
        <taxon>Centramoebida</taxon>
        <taxon>Acanthamoebidae</taxon>
        <taxon>Acanthamoeba</taxon>
    </lineage>
</organism>
<dbReference type="FunFam" id="3.30.200.20:FF:000060">
    <property type="entry name" value="Serine/threonine-protein kinase isoform 1"/>
    <property type="match status" value="2"/>
</dbReference>
<dbReference type="RefSeq" id="XP_004352074.1">
    <property type="nucleotide sequence ID" value="XM_004352022.1"/>
</dbReference>
<evidence type="ECO:0000256" key="1">
    <source>
        <dbReference type="ARBA" id="ARBA00004167"/>
    </source>
</evidence>
<dbReference type="GO" id="GO:0005524">
    <property type="term" value="F:ATP binding"/>
    <property type="evidence" value="ECO:0007669"/>
    <property type="project" value="UniProtKB-UniRule"/>
</dbReference>
<dbReference type="Proteomes" id="UP000011083">
    <property type="component" value="Unassembled WGS sequence"/>
</dbReference>
<name>L8HCL1_ACACF</name>
<keyword evidence="7 17" id="KW-0418">Kinase</keyword>
<comment type="catalytic activity">
    <reaction evidence="9">
        <text>L-threonyl-[protein] + ATP = O-phospho-L-threonyl-[protein] + ADP + H(+)</text>
        <dbReference type="Rhea" id="RHEA:46608"/>
        <dbReference type="Rhea" id="RHEA-COMP:11060"/>
        <dbReference type="Rhea" id="RHEA-COMP:11605"/>
        <dbReference type="ChEBI" id="CHEBI:15378"/>
        <dbReference type="ChEBI" id="CHEBI:30013"/>
        <dbReference type="ChEBI" id="CHEBI:30616"/>
        <dbReference type="ChEBI" id="CHEBI:61977"/>
        <dbReference type="ChEBI" id="CHEBI:456216"/>
        <dbReference type="EC" id="2.7.11.1"/>
    </reaction>
</comment>
<feature type="domain" description="Guanylate cyclase" evidence="16">
    <location>
        <begin position="1162"/>
        <end position="1199"/>
    </location>
</feature>
<proteinExistence type="inferred from homology"/>
<feature type="domain" description="Protein kinase" evidence="15">
    <location>
        <begin position="724"/>
        <end position="985"/>
    </location>
</feature>
<dbReference type="EC" id="2.7.11.1" evidence="3"/>
<comment type="similarity">
    <text evidence="2">Belongs to the protein kinase superfamily. TKL Ser/Thr protein kinase family.</text>
</comment>
<dbReference type="SUPFAM" id="SSF53850">
    <property type="entry name" value="Periplasmic binding protein-like II"/>
    <property type="match status" value="2"/>
</dbReference>
<evidence type="ECO:0000259" key="16">
    <source>
        <dbReference type="PROSITE" id="PS50125"/>
    </source>
</evidence>
<accession>L8HCL1</accession>
<evidence type="ECO:0000313" key="18">
    <source>
        <dbReference type="Proteomes" id="UP000011083"/>
    </source>
</evidence>
<evidence type="ECO:0000256" key="11">
    <source>
        <dbReference type="PROSITE-ProRule" id="PRU10141"/>
    </source>
</evidence>
<evidence type="ECO:0000256" key="14">
    <source>
        <dbReference type="SAM" id="SignalP"/>
    </source>
</evidence>
<dbReference type="PROSITE" id="PS50125">
    <property type="entry name" value="GUANYLATE_CYCLASE_2"/>
    <property type="match status" value="1"/>
</dbReference>
<dbReference type="STRING" id="1257118.L8HCL1"/>
<evidence type="ECO:0000256" key="6">
    <source>
        <dbReference type="ARBA" id="ARBA00022741"/>
    </source>
</evidence>
<feature type="compositionally biased region" description="Low complexity" evidence="12">
    <location>
        <begin position="1016"/>
        <end position="1034"/>
    </location>
</feature>
<dbReference type="CDD" id="cd13999">
    <property type="entry name" value="STKc_MAP3K-like"/>
    <property type="match status" value="2"/>
</dbReference>
<reference evidence="17 18" key="1">
    <citation type="journal article" date="2013" name="Genome Biol.">
        <title>Genome of Acanthamoeba castellanii highlights extensive lateral gene transfer and early evolution of tyrosine kinase signaling.</title>
        <authorList>
            <person name="Clarke M."/>
            <person name="Lohan A.J."/>
            <person name="Liu B."/>
            <person name="Lagkouvardos I."/>
            <person name="Roy S."/>
            <person name="Zafar N."/>
            <person name="Bertelli C."/>
            <person name="Schilde C."/>
            <person name="Kianianmomeni A."/>
            <person name="Burglin T.R."/>
            <person name="Frech C."/>
            <person name="Turcotte B."/>
            <person name="Kopec K.O."/>
            <person name="Synnott J.M."/>
            <person name="Choo C."/>
            <person name="Paponov I."/>
            <person name="Finkler A."/>
            <person name="Soon Heng Tan C."/>
            <person name="Hutchins A.P."/>
            <person name="Weinmeier T."/>
            <person name="Rattei T."/>
            <person name="Chu J.S."/>
            <person name="Gimenez G."/>
            <person name="Irimia M."/>
            <person name="Rigden D.J."/>
            <person name="Fitzpatrick D.A."/>
            <person name="Lorenzo-Morales J."/>
            <person name="Bateman A."/>
            <person name="Chiu C.H."/>
            <person name="Tang P."/>
            <person name="Hegemann P."/>
            <person name="Fromm H."/>
            <person name="Raoult D."/>
            <person name="Greub G."/>
            <person name="Miranda-Saavedra D."/>
            <person name="Chen N."/>
            <person name="Nash P."/>
            <person name="Ginger M.L."/>
            <person name="Horn M."/>
            <person name="Schaap P."/>
            <person name="Caler L."/>
            <person name="Loftus B."/>
        </authorList>
    </citation>
    <scope>NUCLEOTIDE SEQUENCE [LARGE SCALE GENOMIC DNA]</scope>
    <source>
        <strain evidence="17 18">Neff</strain>
    </source>
</reference>
<dbReference type="GO" id="GO:0009190">
    <property type="term" value="P:cyclic nucleotide biosynthetic process"/>
    <property type="evidence" value="ECO:0007669"/>
    <property type="project" value="InterPro"/>
</dbReference>
<dbReference type="PROSITE" id="PS00107">
    <property type="entry name" value="PROTEIN_KINASE_ATP"/>
    <property type="match status" value="2"/>
</dbReference>
<protein>
    <recommendedName>
        <fullName evidence="3">non-specific serine/threonine protein kinase</fullName>
        <ecNumber evidence="3">2.7.11.1</ecNumber>
    </recommendedName>
</protein>
<dbReference type="EMBL" id="KB007868">
    <property type="protein sequence ID" value="ELR22935.1"/>
    <property type="molecule type" value="Genomic_DNA"/>
</dbReference>
<dbReference type="InterPro" id="IPR000719">
    <property type="entry name" value="Prot_kinase_dom"/>
</dbReference>
<evidence type="ECO:0000256" key="12">
    <source>
        <dbReference type="SAM" id="MobiDB-lite"/>
    </source>
</evidence>
<feature type="region of interest" description="Disordered" evidence="12">
    <location>
        <begin position="989"/>
        <end position="1034"/>
    </location>
</feature>
<keyword evidence="6 11" id="KW-0547">Nucleotide-binding</keyword>
<dbReference type="GO" id="GO:0016020">
    <property type="term" value="C:membrane"/>
    <property type="evidence" value="ECO:0007669"/>
    <property type="project" value="UniProtKB-SubCell"/>
</dbReference>
<sequence length="1569" mass="171763">MTHRKAALTLIALWLHLLCLHSGTLIEGDGSSNAKSVFDVWANAYRYSRDDISAITSDYAYLTQFPLAAHAMVMGYNIPELNTTNSLIFDRETLGLVWAGNITTWIHQRIKDLNPDVAAQLPSADIVLGYNDDFVLSVTEVLKLALESYSADFKTVFAAANRTFANMAYGGRGEEVGISNALRLSWVQGKPYGMTFLTWADSVGSVSYARMINKAGSLVEPSVTSVQAAITSFEDDYENGDFEIDIVDANGTDAWPLAWMTHFAIARNASSLDCTTVKEFLTFIAWVHTNDAASEGATEINVAPLPCNDKQAYSTSFLIGTGTQIGLFTSWSVAWSSGSTEMKYYESLPEVSNQQLETYDADYSVTSTGIDEQWLSRIPDLAGLTLVLNFDTIAAIYLNKLTMWNDTRIKAINSPEVAAALPAQPITVITSADSSAPEQLFTYMLSAEVPEFNATVGVGSNVTFPVESAGGNRSISTASADLLVLLTSTKYSFAFWWHHEVLLTRALRSASMNNTAGVVVSPNITTVASAVNDFINATGAATLTFSSFVLQPGKQSWPLTTFGILLYRQKNMRDCDDAAALADYFYWTQYNAEAVQIADRQGFLLASTIDVLKAAFLLSLRDFTCNGVAASSIHNCISDLGQLCANAGTCTNNACVCDTGREGRYCEEETSNSADTTLAIALGVGIPLGSLIFAALLALIVYLLVLVNRKGKSHDDWEIRYDELEVGEHLGTGGFGEVYRATWKGTEVAVKVMASDRISKDMEKSFKDEVRVMTALRHPNVVLFMAASTKAPKMCIVMEFMSLGSLYELLHNELIPELPFALKAKMAYQASKGMHFLHSSGIVHRDLKSLNLLLDAKWNVKVSDFGLTKFKEDVKNKTSRDVAGSVHWTAPEVLNESGDVDFILADVYSFGIILWELLTRTQPYVGMSPAAVAVSVIRDNLRPTMPESNENLCPAEFEELVVSCWHHDPTIRPTFLEIMTRLSAMHGDSTSAGAFTSKTGSSSSPRLTYNSWTMPSTTANSSSTGSSASSNSSKNMSAAAGAAAGAVRAPEGEVAIVFTDITRAASLWEFNAAAMRDATLLHNETLRSALQKHRGYEVVFIRDRNSGEGSFCMAFQQAADALAWCAEVQQELLKVEWPEALLEHPGAAEEWGDTDDRVLYKGLRVRMGVHVGTPKVVRDPMTRRVEYIGPVVNAAARITALTHGGQIVLSHLYELKAEGLEARFFGGVTLDGDRPSNGSPGSAGGAHDGQTHSSENDGTVSSDGGDGELLTAVGEGMMFKEDTFLTSANLCRWIIDYGEVQVGKQVGLGSYGVVYHGKWKGVEVAVKRFIKQKLDERRMLEFRAEMAFLSELHHPNIVLFIGACVKKPNLCIVTEFMKQGSLKDILANNAIKLTWKQKLRLLRSAALGINYLHSLHPVIVHRDLKPSNLLVDENWNVKVADFGFARIKEENATMTRCGTPCWTAPEIIRGEKYDERADVFSFGIIMWQVVTRKEPFAGRNFMGVSLDVLEGKRPQIPNDCPLDFKKVMKKCWHANADKRPTMEHVLRFLDAQVGDDDGSAAAFTTNALV</sequence>
<dbReference type="OrthoDB" id="1668230at2759"/>
<feature type="binding site" evidence="11">
    <location>
        <position position="1327"/>
    </location>
    <ligand>
        <name>ATP</name>
        <dbReference type="ChEBI" id="CHEBI:30616"/>
    </ligand>
</feature>
<dbReference type="SUPFAM" id="SSF56112">
    <property type="entry name" value="Protein kinase-like (PK-like)"/>
    <property type="match status" value="2"/>
</dbReference>
<dbReference type="InterPro" id="IPR001245">
    <property type="entry name" value="Ser-Thr/Tyr_kinase_cat_dom"/>
</dbReference>
<evidence type="ECO:0000313" key="17">
    <source>
        <dbReference type="EMBL" id="ELR22935.1"/>
    </source>
</evidence>
<comment type="catalytic activity">
    <reaction evidence="10">
        <text>L-seryl-[protein] + ATP = O-phospho-L-seryl-[protein] + ADP + H(+)</text>
        <dbReference type="Rhea" id="RHEA:17989"/>
        <dbReference type="Rhea" id="RHEA-COMP:9863"/>
        <dbReference type="Rhea" id="RHEA-COMP:11604"/>
        <dbReference type="ChEBI" id="CHEBI:15378"/>
        <dbReference type="ChEBI" id="CHEBI:29999"/>
        <dbReference type="ChEBI" id="CHEBI:30616"/>
        <dbReference type="ChEBI" id="CHEBI:83421"/>
        <dbReference type="ChEBI" id="CHEBI:456216"/>
        <dbReference type="EC" id="2.7.11.1"/>
    </reaction>
</comment>
<keyword evidence="5" id="KW-0808">Transferase</keyword>
<evidence type="ECO:0000256" key="4">
    <source>
        <dbReference type="ARBA" id="ARBA00022527"/>
    </source>
</evidence>
<dbReference type="Gene3D" id="1.10.510.10">
    <property type="entry name" value="Transferase(Phosphotransferase) domain 1"/>
    <property type="match status" value="2"/>
</dbReference>
<dbReference type="GeneID" id="14923899"/>
<dbReference type="InterPro" id="IPR008271">
    <property type="entry name" value="Ser/Thr_kinase_AS"/>
</dbReference>
<dbReference type="KEGG" id="acan:ACA1_036240"/>
<dbReference type="PANTHER" id="PTHR44329:SF298">
    <property type="entry name" value="MIXED LINEAGE KINASE DOMAIN-LIKE PROTEIN"/>
    <property type="match status" value="1"/>
</dbReference>
<dbReference type="Pfam" id="PF07714">
    <property type="entry name" value="PK_Tyr_Ser-Thr"/>
    <property type="match status" value="2"/>
</dbReference>
<gene>
    <name evidence="17" type="ORF">ACA1_036240</name>
</gene>
<evidence type="ECO:0000256" key="8">
    <source>
        <dbReference type="ARBA" id="ARBA00022840"/>
    </source>
</evidence>
<dbReference type="Gene3D" id="2.10.25.10">
    <property type="entry name" value="Laminin"/>
    <property type="match status" value="1"/>
</dbReference>
<dbReference type="InterPro" id="IPR000742">
    <property type="entry name" value="EGF"/>
</dbReference>
<dbReference type="Pfam" id="PF00211">
    <property type="entry name" value="Guanylate_cyc"/>
    <property type="match status" value="1"/>
</dbReference>
<feature type="transmembrane region" description="Helical" evidence="13">
    <location>
        <begin position="678"/>
        <end position="705"/>
    </location>
</feature>
<dbReference type="Gene3D" id="3.40.190.10">
    <property type="entry name" value="Periplasmic binding protein-like II"/>
    <property type="match status" value="4"/>
</dbReference>
<keyword evidence="13" id="KW-0812">Transmembrane</keyword>
<evidence type="ECO:0000256" key="3">
    <source>
        <dbReference type="ARBA" id="ARBA00012513"/>
    </source>
</evidence>
<feature type="compositionally biased region" description="Polar residues" evidence="12">
    <location>
        <begin position="989"/>
        <end position="1015"/>
    </location>
</feature>
<keyword evidence="8 11" id="KW-0067">ATP-binding</keyword>
<keyword evidence="14" id="KW-0732">Signal</keyword>
<dbReference type="InterPro" id="IPR011009">
    <property type="entry name" value="Kinase-like_dom_sf"/>
</dbReference>
<evidence type="ECO:0000256" key="5">
    <source>
        <dbReference type="ARBA" id="ARBA00022679"/>
    </source>
</evidence>
<dbReference type="PROSITE" id="PS00022">
    <property type="entry name" value="EGF_1"/>
    <property type="match status" value="1"/>
</dbReference>
<dbReference type="GO" id="GO:0004674">
    <property type="term" value="F:protein serine/threonine kinase activity"/>
    <property type="evidence" value="ECO:0007669"/>
    <property type="project" value="UniProtKB-KW"/>
</dbReference>
<dbReference type="InterPro" id="IPR051681">
    <property type="entry name" value="Ser/Thr_Kinases-Pseudokinases"/>
</dbReference>
<dbReference type="InterPro" id="IPR029787">
    <property type="entry name" value="Nucleotide_cyclase"/>
</dbReference>
<dbReference type="Gene3D" id="3.30.70.1230">
    <property type="entry name" value="Nucleotide cyclase"/>
    <property type="match status" value="1"/>
</dbReference>
<dbReference type="SUPFAM" id="SSF57196">
    <property type="entry name" value="EGF/Laminin"/>
    <property type="match status" value="1"/>
</dbReference>
<evidence type="ECO:0000256" key="13">
    <source>
        <dbReference type="SAM" id="Phobius"/>
    </source>
</evidence>
<comment type="subcellular location">
    <subcellularLocation>
        <location evidence="1">Membrane</location>
        <topology evidence="1">Single-pass membrane protein</topology>
    </subcellularLocation>
</comment>
<dbReference type="CDD" id="cd07302">
    <property type="entry name" value="CHD"/>
    <property type="match status" value="1"/>
</dbReference>
<dbReference type="Gene3D" id="3.30.200.20">
    <property type="entry name" value="Phosphorylase Kinase, domain 1"/>
    <property type="match status" value="2"/>
</dbReference>
<evidence type="ECO:0000256" key="10">
    <source>
        <dbReference type="ARBA" id="ARBA00048679"/>
    </source>
</evidence>
<keyword evidence="4" id="KW-0723">Serine/threonine-protein kinase</keyword>
<dbReference type="PANTHER" id="PTHR44329">
    <property type="entry name" value="SERINE/THREONINE-PROTEIN KINASE TNNI3K-RELATED"/>
    <property type="match status" value="1"/>
</dbReference>
<evidence type="ECO:0000256" key="9">
    <source>
        <dbReference type="ARBA" id="ARBA00047899"/>
    </source>
</evidence>
<dbReference type="InterPro" id="IPR017441">
    <property type="entry name" value="Protein_kinase_ATP_BS"/>
</dbReference>
<feature type="domain" description="Protein kinase" evidence="15">
    <location>
        <begin position="1300"/>
        <end position="1553"/>
    </location>
</feature>
<dbReference type="PRINTS" id="PR00109">
    <property type="entry name" value="TYRKINASE"/>
</dbReference>
<dbReference type="SUPFAM" id="SSF55073">
    <property type="entry name" value="Nucleotide cyclase"/>
    <property type="match status" value="1"/>
</dbReference>
<feature type="region of interest" description="Disordered" evidence="12">
    <location>
        <begin position="1231"/>
        <end position="1266"/>
    </location>
</feature>
<dbReference type="PROSITE" id="PS00108">
    <property type="entry name" value="PROTEIN_KINASE_ST"/>
    <property type="match status" value="2"/>
</dbReference>
<dbReference type="InterPro" id="IPR001054">
    <property type="entry name" value="A/G_cyclase"/>
</dbReference>
<keyword evidence="18" id="KW-1185">Reference proteome</keyword>
<keyword evidence="13" id="KW-1133">Transmembrane helix</keyword>
<evidence type="ECO:0000256" key="2">
    <source>
        <dbReference type="ARBA" id="ARBA00005843"/>
    </source>
</evidence>
<dbReference type="PROSITE" id="PS50011">
    <property type="entry name" value="PROTEIN_KINASE_DOM"/>
    <property type="match status" value="2"/>
</dbReference>
<feature type="chain" id="PRO_5003990624" description="non-specific serine/threonine protein kinase" evidence="14">
    <location>
        <begin position="24"/>
        <end position="1569"/>
    </location>
</feature>
<keyword evidence="13" id="KW-0472">Membrane</keyword>
<evidence type="ECO:0000259" key="15">
    <source>
        <dbReference type="PROSITE" id="PS50011"/>
    </source>
</evidence>